<feature type="transmembrane region" description="Helical" evidence="1">
    <location>
        <begin position="59"/>
        <end position="83"/>
    </location>
</feature>
<protein>
    <recommendedName>
        <fullName evidence="4">CXXC-20-CXXC protein</fullName>
    </recommendedName>
</protein>
<dbReference type="EMBL" id="JBHTIB010000014">
    <property type="protein sequence ID" value="MFD0836780.1"/>
    <property type="molecule type" value="Genomic_DNA"/>
</dbReference>
<evidence type="ECO:0008006" key="4">
    <source>
        <dbReference type="Google" id="ProtNLM"/>
    </source>
</evidence>
<sequence length="133" mass="15534">MKLFATCLKCKHELSFNSDHKTRVEFVMHEGKIKVIECYNCHHKNLFIVNDLYAKKSKLAFVIASIIFLVGTPFLIYYIPIFLLKNGGIYSSLIIGGFMLIPIIVYSTILKEDRIRVNTFNRGYYQYEPELKK</sequence>
<proteinExistence type="predicted"/>
<gene>
    <name evidence="2" type="ORF">ACFQ0I_13460</name>
</gene>
<organism evidence="2 3">
    <name type="scientific">Mariniflexile aquimaris</name>
    <dbReference type="NCBI Taxonomy" id="881009"/>
    <lineage>
        <taxon>Bacteria</taxon>
        <taxon>Pseudomonadati</taxon>
        <taxon>Bacteroidota</taxon>
        <taxon>Flavobacteriia</taxon>
        <taxon>Flavobacteriales</taxon>
        <taxon>Flavobacteriaceae</taxon>
        <taxon>Mariniflexile</taxon>
    </lineage>
</organism>
<feature type="transmembrane region" description="Helical" evidence="1">
    <location>
        <begin position="89"/>
        <end position="109"/>
    </location>
</feature>
<evidence type="ECO:0000256" key="1">
    <source>
        <dbReference type="SAM" id="Phobius"/>
    </source>
</evidence>
<dbReference type="RefSeq" id="WP_379943100.1">
    <property type="nucleotide sequence ID" value="NZ_JBHTIB010000014.1"/>
</dbReference>
<keyword evidence="1" id="KW-0812">Transmembrane</keyword>
<name>A0ABW3BW00_9FLAO</name>
<dbReference type="Proteomes" id="UP001597011">
    <property type="component" value="Unassembled WGS sequence"/>
</dbReference>
<keyword evidence="3" id="KW-1185">Reference proteome</keyword>
<evidence type="ECO:0000313" key="2">
    <source>
        <dbReference type="EMBL" id="MFD0836780.1"/>
    </source>
</evidence>
<keyword evidence="1" id="KW-0472">Membrane</keyword>
<comment type="caution">
    <text evidence="2">The sequence shown here is derived from an EMBL/GenBank/DDBJ whole genome shotgun (WGS) entry which is preliminary data.</text>
</comment>
<accession>A0ABW3BW00</accession>
<reference evidence="3" key="1">
    <citation type="journal article" date="2019" name="Int. J. Syst. Evol. Microbiol.">
        <title>The Global Catalogue of Microorganisms (GCM) 10K type strain sequencing project: providing services to taxonomists for standard genome sequencing and annotation.</title>
        <authorList>
            <consortium name="The Broad Institute Genomics Platform"/>
            <consortium name="The Broad Institute Genome Sequencing Center for Infectious Disease"/>
            <person name="Wu L."/>
            <person name="Ma J."/>
        </authorList>
    </citation>
    <scope>NUCLEOTIDE SEQUENCE [LARGE SCALE GENOMIC DNA]</scope>
    <source>
        <strain evidence="3">CCUG 60529</strain>
    </source>
</reference>
<keyword evidence="1" id="KW-1133">Transmembrane helix</keyword>
<evidence type="ECO:0000313" key="3">
    <source>
        <dbReference type="Proteomes" id="UP001597011"/>
    </source>
</evidence>